<dbReference type="FunFam" id="3.20.20.140:FF:000005">
    <property type="entry name" value="TatD family hydrolase"/>
    <property type="match status" value="1"/>
</dbReference>
<evidence type="ECO:0000313" key="4">
    <source>
        <dbReference type="EMBL" id="KXK65328.1"/>
    </source>
</evidence>
<gene>
    <name evidence="4" type="ORF">HMPREF3293_01918</name>
</gene>
<feature type="binding site" evidence="3">
    <location>
        <position position="201"/>
    </location>
    <ligand>
        <name>a divalent metal cation</name>
        <dbReference type="ChEBI" id="CHEBI:60240"/>
        <label>1</label>
    </ligand>
</feature>
<dbReference type="PANTHER" id="PTHR46124:SF2">
    <property type="entry name" value="D-AMINOACYL-TRNA DEACYLASE"/>
    <property type="match status" value="1"/>
</dbReference>
<accession>A0A136Q3Q7</accession>
<keyword evidence="1 3" id="KW-0479">Metal-binding</keyword>
<dbReference type="PANTHER" id="PTHR46124">
    <property type="entry name" value="D-AMINOACYL-TRNA DEACYLASE"/>
    <property type="match status" value="1"/>
</dbReference>
<dbReference type="CDD" id="cd01310">
    <property type="entry name" value="TatD_DNAse"/>
    <property type="match status" value="1"/>
</dbReference>
<dbReference type="InterPro" id="IPR032466">
    <property type="entry name" value="Metal_Hydrolase"/>
</dbReference>
<sequence length="253" mass="28346">MLFDTHVHLLDERFDDDREAVLAQLTGHGVGNVVEASSDLENSIHAAALAREHHTVHAAVGLHPHSASEWDGRTEDELRTLLQEPKVVAAGEIGLDYHYDFSPREKQKEVFEKQIRLALDVDVPIVVHSREATADTMEILRKYPGVRGEMHCFSGSVETAKELVKMGFYIAFGGALTFKNARKTVEAAQAVPLDRLLVETDCPYMTPVPFRGKRNEPAYVRYVAEKLAEVRGIPTEEIIRITEENAKRFFGLA</sequence>
<feature type="binding site" evidence="3">
    <location>
        <position position="8"/>
    </location>
    <ligand>
        <name>a divalent metal cation</name>
        <dbReference type="ChEBI" id="CHEBI:60240"/>
        <label>1</label>
    </ligand>
</feature>
<dbReference type="PIRSF" id="PIRSF005902">
    <property type="entry name" value="DNase_TatD"/>
    <property type="match status" value="1"/>
</dbReference>
<dbReference type="NCBIfam" id="TIGR00010">
    <property type="entry name" value="YchF/TatD family DNA exonuclease"/>
    <property type="match status" value="1"/>
</dbReference>
<dbReference type="GO" id="GO:0016788">
    <property type="term" value="F:hydrolase activity, acting on ester bonds"/>
    <property type="evidence" value="ECO:0007669"/>
    <property type="project" value="InterPro"/>
</dbReference>
<keyword evidence="2 4" id="KW-0378">Hydrolase</keyword>
<feature type="binding site" evidence="3">
    <location>
        <position position="92"/>
    </location>
    <ligand>
        <name>a divalent metal cation</name>
        <dbReference type="ChEBI" id="CHEBI:60240"/>
        <label>1</label>
    </ligand>
</feature>
<evidence type="ECO:0000256" key="2">
    <source>
        <dbReference type="ARBA" id="ARBA00022801"/>
    </source>
</evidence>
<dbReference type="Pfam" id="PF01026">
    <property type="entry name" value="TatD_DNase"/>
    <property type="match status" value="1"/>
</dbReference>
<name>A0A136Q3Q7_9FIRM</name>
<feature type="binding site" evidence="3">
    <location>
        <position position="128"/>
    </location>
    <ligand>
        <name>a divalent metal cation</name>
        <dbReference type="ChEBI" id="CHEBI:60240"/>
        <label>2</label>
    </ligand>
</feature>
<dbReference type="KEGG" id="cmiu:B1H56_05625"/>
<proteinExistence type="predicted"/>
<dbReference type="GO" id="GO:0046872">
    <property type="term" value="F:metal ion binding"/>
    <property type="evidence" value="ECO:0007669"/>
    <property type="project" value="UniProtKB-KW"/>
</dbReference>
<dbReference type="EMBL" id="LSZW01000062">
    <property type="protein sequence ID" value="KXK65328.1"/>
    <property type="molecule type" value="Genomic_DNA"/>
</dbReference>
<dbReference type="PATRIC" id="fig|626937.4.peg.1896"/>
<dbReference type="GO" id="GO:0004536">
    <property type="term" value="F:DNA nuclease activity"/>
    <property type="evidence" value="ECO:0007669"/>
    <property type="project" value="InterPro"/>
</dbReference>
<dbReference type="OrthoDB" id="9810005at2"/>
<comment type="caution">
    <text evidence="4">The sequence shown here is derived from an EMBL/GenBank/DDBJ whole genome shotgun (WGS) entry which is preliminary data.</text>
</comment>
<dbReference type="PROSITE" id="PS01091">
    <property type="entry name" value="TATD_3"/>
    <property type="match status" value="1"/>
</dbReference>
<evidence type="ECO:0000313" key="5">
    <source>
        <dbReference type="Proteomes" id="UP000070366"/>
    </source>
</evidence>
<dbReference type="RefSeq" id="WP_066519208.1">
    <property type="nucleotide sequence ID" value="NZ_CABMOF010000001.1"/>
</dbReference>
<dbReference type="InterPro" id="IPR001130">
    <property type="entry name" value="TatD-like"/>
</dbReference>
<feature type="binding site" evidence="3">
    <location>
        <position position="151"/>
    </location>
    <ligand>
        <name>a divalent metal cation</name>
        <dbReference type="ChEBI" id="CHEBI:60240"/>
        <label>2</label>
    </ligand>
</feature>
<dbReference type="InterPro" id="IPR018228">
    <property type="entry name" value="DNase_TatD-rel_CS"/>
</dbReference>
<evidence type="ECO:0000256" key="1">
    <source>
        <dbReference type="ARBA" id="ARBA00022723"/>
    </source>
</evidence>
<organism evidence="4 5">
    <name type="scientific">Christensenella minuta</name>
    <dbReference type="NCBI Taxonomy" id="626937"/>
    <lineage>
        <taxon>Bacteria</taxon>
        <taxon>Bacillati</taxon>
        <taxon>Bacillota</taxon>
        <taxon>Clostridia</taxon>
        <taxon>Christensenellales</taxon>
        <taxon>Christensenellaceae</taxon>
        <taxon>Christensenella</taxon>
    </lineage>
</organism>
<dbReference type="Proteomes" id="UP000070366">
    <property type="component" value="Unassembled WGS sequence"/>
</dbReference>
<dbReference type="InterPro" id="IPR015991">
    <property type="entry name" value="TatD/YcfH-like"/>
</dbReference>
<reference evidence="5" key="1">
    <citation type="submission" date="2016-02" db="EMBL/GenBank/DDBJ databases">
        <authorList>
            <person name="Mitreva M."/>
            <person name="Pepin K.H."/>
            <person name="Mihindukulasuriya K.A."/>
            <person name="Fulton R."/>
            <person name="Fronick C."/>
            <person name="O'Laughlin M."/>
            <person name="Miner T."/>
            <person name="Herter B."/>
            <person name="Rosa B.A."/>
            <person name="Cordes M."/>
            <person name="Tomlinson C."/>
            <person name="Wollam A."/>
            <person name="Palsikar V.B."/>
            <person name="Mardis E.R."/>
            <person name="Wilson R.K."/>
        </authorList>
    </citation>
    <scope>NUCLEOTIDE SEQUENCE [LARGE SCALE GENOMIC DNA]</scope>
    <source>
        <strain evidence="5">DSM 22607</strain>
    </source>
</reference>
<dbReference type="STRING" id="626937.HMPREF3293_01918"/>
<dbReference type="SUPFAM" id="SSF51556">
    <property type="entry name" value="Metallo-dependent hydrolases"/>
    <property type="match status" value="1"/>
</dbReference>
<dbReference type="Gene3D" id="3.20.20.140">
    <property type="entry name" value="Metal-dependent hydrolases"/>
    <property type="match status" value="1"/>
</dbReference>
<dbReference type="AlphaFoldDB" id="A0A136Q3Q7"/>
<keyword evidence="5" id="KW-1185">Reference proteome</keyword>
<protein>
    <submittedName>
        <fullName evidence="4">Hydrolase, TatD family</fullName>
    </submittedName>
</protein>
<evidence type="ECO:0000256" key="3">
    <source>
        <dbReference type="PIRSR" id="PIRSR005902-1"/>
    </source>
</evidence>
<dbReference type="GO" id="GO:0005829">
    <property type="term" value="C:cytosol"/>
    <property type="evidence" value="ECO:0007669"/>
    <property type="project" value="TreeGrafter"/>
</dbReference>
<feature type="binding site" evidence="3">
    <location>
        <position position="6"/>
    </location>
    <ligand>
        <name>a divalent metal cation</name>
        <dbReference type="ChEBI" id="CHEBI:60240"/>
        <label>1</label>
    </ligand>
</feature>